<evidence type="ECO:0000256" key="1">
    <source>
        <dbReference type="SAM" id="Phobius"/>
    </source>
</evidence>
<evidence type="ECO:0000313" key="2">
    <source>
        <dbReference type="EMBL" id="MBS4537514.1"/>
    </source>
</evidence>
<keyword evidence="1" id="KW-0812">Transmembrane</keyword>
<feature type="transmembrane region" description="Helical" evidence="1">
    <location>
        <begin position="20"/>
        <end position="40"/>
    </location>
</feature>
<name>A0A942UVE0_9FIRM</name>
<organism evidence="2 3">
    <name type="scientific">Anaeromonas frigoriresistens</name>
    <dbReference type="NCBI Taxonomy" id="2683708"/>
    <lineage>
        <taxon>Bacteria</taxon>
        <taxon>Bacillati</taxon>
        <taxon>Bacillota</taxon>
        <taxon>Tissierellia</taxon>
        <taxon>Tissierellales</taxon>
        <taxon>Thermohalobacteraceae</taxon>
        <taxon>Anaeromonas</taxon>
    </lineage>
</organism>
<evidence type="ECO:0000313" key="3">
    <source>
        <dbReference type="Proteomes" id="UP000724672"/>
    </source>
</evidence>
<dbReference type="RefSeq" id="WP_203365437.1">
    <property type="nucleotide sequence ID" value="NZ_WSFT01000016.1"/>
</dbReference>
<accession>A0A942UVE0</accession>
<feature type="transmembrane region" description="Helical" evidence="1">
    <location>
        <begin position="104"/>
        <end position="126"/>
    </location>
</feature>
<comment type="caution">
    <text evidence="2">The sequence shown here is derived from an EMBL/GenBank/DDBJ whole genome shotgun (WGS) entry which is preliminary data.</text>
</comment>
<feature type="transmembrane region" description="Helical" evidence="1">
    <location>
        <begin position="77"/>
        <end position="97"/>
    </location>
</feature>
<dbReference type="AlphaFoldDB" id="A0A942UVE0"/>
<gene>
    <name evidence="2" type="ORF">GOQ27_03515</name>
</gene>
<keyword evidence="1" id="KW-0472">Membrane</keyword>
<dbReference type="Proteomes" id="UP000724672">
    <property type="component" value="Unassembled WGS sequence"/>
</dbReference>
<feature type="transmembrane region" description="Helical" evidence="1">
    <location>
        <begin position="52"/>
        <end position="71"/>
    </location>
</feature>
<proteinExistence type="predicted"/>
<protein>
    <submittedName>
        <fullName evidence="2">Uncharacterized protein</fullName>
    </submittedName>
</protein>
<reference evidence="2" key="1">
    <citation type="submission" date="2019-12" db="EMBL/GenBank/DDBJ databases">
        <title>Clostridiaceae gen. nov. sp. nov., isolated from sediment in Xinjiang, China.</title>
        <authorList>
            <person name="Zhang R."/>
        </authorList>
    </citation>
    <scope>NUCLEOTIDE SEQUENCE</scope>
    <source>
        <strain evidence="2">D2Q-11</strain>
    </source>
</reference>
<sequence>MIFRLISFIYFSFSWQWTNPVIKSLNILIGILFLSLWFIYGFKNSLGFKHGFIIGISDAIILLVLTLILYITRGSYYIGPVTMMPWIIPFLGISDTFKYISNMLLCIIPFISIVLTALGSSLGIHYNKESYHT</sequence>
<dbReference type="EMBL" id="WSFT01000016">
    <property type="protein sequence ID" value="MBS4537514.1"/>
    <property type="molecule type" value="Genomic_DNA"/>
</dbReference>
<keyword evidence="1" id="KW-1133">Transmembrane helix</keyword>
<keyword evidence="3" id="KW-1185">Reference proteome</keyword>